<evidence type="ECO:0000256" key="3">
    <source>
        <dbReference type="ARBA" id="ARBA00022729"/>
    </source>
</evidence>
<reference evidence="7" key="1">
    <citation type="journal article" date="2019" name="Int. J. Syst. Evol. Microbiol.">
        <title>The Global Catalogue of Microorganisms (GCM) 10K type strain sequencing project: providing services to taxonomists for standard genome sequencing and annotation.</title>
        <authorList>
            <consortium name="The Broad Institute Genomics Platform"/>
            <consortium name="The Broad Institute Genome Sequencing Center for Infectious Disease"/>
            <person name="Wu L."/>
            <person name="Ma J."/>
        </authorList>
    </citation>
    <scope>NUCLEOTIDE SEQUENCE [LARGE SCALE GENOMIC DNA]</scope>
    <source>
        <strain evidence="7">CCUG 46385</strain>
    </source>
</reference>
<comment type="similarity">
    <text evidence="2">Belongs to the bacterial solute-binding protein 2 family.</text>
</comment>
<evidence type="ECO:0000256" key="1">
    <source>
        <dbReference type="ARBA" id="ARBA00004196"/>
    </source>
</evidence>
<dbReference type="InterPro" id="IPR025997">
    <property type="entry name" value="SBP_2_dom"/>
</dbReference>
<evidence type="ECO:0000259" key="5">
    <source>
        <dbReference type="Pfam" id="PF13407"/>
    </source>
</evidence>
<accession>A0ABV9QKD7</accession>
<keyword evidence="3 4" id="KW-0732">Signal</keyword>
<dbReference type="InterPro" id="IPR028082">
    <property type="entry name" value="Peripla_BP_I"/>
</dbReference>
<comment type="caution">
    <text evidence="6">The sequence shown here is derived from an EMBL/GenBank/DDBJ whole genome shotgun (WGS) entry which is preliminary data.</text>
</comment>
<evidence type="ECO:0000313" key="7">
    <source>
        <dbReference type="Proteomes" id="UP001595916"/>
    </source>
</evidence>
<dbReference type="NCBIfam" id="NF007936">
    <property type="entry name" value="PRK10653.1"/>
    <property type="match status" value="1"/>
</dbReference>
<keyword evidence="7" id="KW-1185">Reference proteome</keyword>
<dbReference type="Pfam" id="PF13407">
    <property type="entry name" value="Peripla_BP_4"/>
    <property type="match status" value="1"/>
</dbReference>
<gene>
    <name evidence="6" type="primary">rbsB</name>
    <name evidence="6" type="ORF">ACFO4R_04410</name>
</gene>
<feature type="signal peptide" evidence="4">
    <location>
        <begin position="1"/>
        <end position="25"/>
    </location>
</feature>
<dbReference type="CDD" id="cd06323">
    <property type="entry name" value="PBP1_ribose_binding"/>
    <property type="match status" value="1"/>
</dbReference>
<evidence type="ECO:0000256" key="4">
    <source>
        <dbReference type="SAM" id="SignalP"/>
    </source>
</evidence>
<dbReference type="PANTHER" id="PTHR46847:SF1">
    <property type="entry name" value="D-ALLOSE-BINDING PERIPLASMIC PROTEIN-RELATED"/>
    <property type="match status" value="1"/>
</dbReference>
<evidence type="ECO:0000256" key="2">
    <source>
        <dbReference type="ARBA" id="ARBA00007639"/>
    </source>
</evidence>
<dbReference type="RefSeq" id="WP_379787824.1">
    <property type="nucleotide sequence ID" value="NZ_JBHSHL010000014.1"/>
</dbReference>
<proteinExistence type="inferred from homology"/>
<name>A0ABV9QKD7_9FIRM</name>
<dbReference type="PROSITE" id="PS51257">
    <property type="entry name" value="PROKAR_LIPOPROTEIN"/>
    <property type="match status" value="1"/>
</dbReference>
<feature type="domain" description="Periplasmic binding protein" evidence="5">
    <location>
        <begin position="50"/>
        <end position="300"/>
    </location>
</feature>
<dbReference type="Proteomes" id="UP001595916">
    <property type="component" value="Unassembled WGS sequence"/>
</dbReference>
<evidence type="ECO:0000313" key="6">
    <source>
        <dbReference type="EMBL" id="MFC4804318.1"/>
    </source>
</evidence>
<sequence length="315" mass="32338">MKKRIALLLTTVLLATGLVACGSKAGETPATETTEPATEGAATELSGGKVGLVVSTLDNPFFVDLKTGAEEKAGEMGMELIVLDSQNDPAKELSNVEDLITKEVKVLLINPTDSDAVGAAVTAANEAGIPVVTLDRGANAGEVVSHIASDNVAGGKMAGEFIVEKLGGKGKVVELEGIPGTSAARDRGQGFNEALQGSELEVVAKQPANFDRTEGLSVAENILQAQSEVNAIFAHNDEMALGALEAVKASGREIMIVGFDATDDAVQSVQNGELAATVAQQPKMIGAYGVETASKILAGESVEASIPVELQLVTK</sequence>
<dbReference type="EMBL" id="JBHSHL010000014">
    <property type="protein sequence ID" value="MFC4804318.1"/>
    <property type="molecule type" value="Genomic_DNA"/>
</dbReference>
<dbReference type="PANTHER" id="PTHR46847">
    <property type="entry name" value="D-ALLOSE-BINDING PERIPLASMIC PROTEIN-RELATED"/>
    <property type="match status" value="1"/>
</dbReference>
<organism evidence="6 7">
    <name type="scientific">Filifactor villosus</name>
    <dbReference type="NCBI Taxonomy" id="29374"/>
    <lineage>
        <taxon>Bacteria</taxon>
        <taxon>Bacillati</taxon>
        <taxon>Bacillota</taxon>
        <taxon>Clostridia</taxon>
        <taxon>Peptostreptococcales</taxon>
        <taxon>Filifactoraceae</taxon>
        <taxon>Filifactor</taxon>
    </lineage>
</organism>
<protein>
    <submittedName>
        <fullName evidence="6">Ribose ABC transporter substrate-binding protein RbsB</fullName>
    </submittedName>
</protein>
<dbReference type="Gene3D" id="3.40.50.2300">
    <property type="match status" value="2"/>
</dbReference>
<feature type="chain" id="PRO_5046399281" evidence="4">
    <location>
        <begin position="26"/>
        <end position="315"/>
    </location>
</feature>
<comment type="subcellular location">
    <subcellularLocation>
        <location evidence="1">Cell envelope</location>
    </subcellularLocation>
</comment>
<dbReference type="SUPFAM" id="SSF53822">
    <property type="entry name" value="Periplasmic binding protein-like I"/>
    <property type="match status" value="1"/>
</dbReference>